<evidence type="ECO:0000256" key="1">
    <source>
        <dbReference type="ARBA" id="ARBA00023015"/>
    </source>
</evidence>
<dbReference type="EMBL" id="NQVE01000119">
    <property type="protein sequence ID" value="RAL47065.1"/>
    <property type="molecule type" value="Genomic_DNA"/>
</dbReference>
<keyword evidence="1" id="KW-0805">Transcription regulation</keyword>
<dbReference type="PANTHER" id="PTHR31100">
    <property type="entry name" value="AT-HOOK MOTIF NUCLEAR-LOCALIZED PROTEIN 15"/>
    <property type="match status" value="1"/>
</dbReference>
<dbReference type="GO" id="GO:0005634">
    <property type="term" value="C:nucleus"/>
    <property type="evidence" value="ECO:0007669"/>
    <property type="project" value="TreeGrafter"/>
</dbReference>
<feature type="domain" description="PPC" evidence="5">
    <location>
        <begin position="138"/>
        <end position="286"/>
    </location>
</feature>
<dbReference type="InterPro" id="IPR014476">
    <property type="entry name" value="AHL15-29"/>
</dbReference>
<name>A0A328DN09_9ASTE</name>
<keyword evidence="3" id="KW-0804">Transcription</keyword>
<evidence type="ECO:0000256" key="2">
    <source>
        <dbReference type="ARBA" id="ARBA00023125"/>
    </source>
</evidence>
<dbReference type="GO" id="GO:0003700">
    <property type="term" value="F:DNA-binding transcription factor activity"/>
    <property type="evidence" value="ECO:0007669"/>
    <property type="project" value="TreeGrafter"/>
</dbReference>
<keyword evidence="2" id="KW-0238">DNA-binding</keyword>
<feature type="region of interest" description="Disordered" evidence="4">
    <location>
        <begin position="270"/>
        <end position="299"/>
    </location>
</feature>
<evidence type="ECO:0000256" key="4">
    <source>
        <dbReference type="SAM" id="MobiDB-lite"/>
    </source>
</evidence>
<gene>
    <name evidence="6" type="ORF">DM860_017106</name>
</gene>
<feature type="region of interest" description="Disordered" evidence="4">
    <location>
        <begin position="26"/>
        <end position="48"/>
    </location>
</feature>
<dbReference type="CDD" id="cd11378">
    <property type="entry name" value="DUF296"/>
    <property type="match status" value="1"/>
</dbReference>
<protein>
    <recommendedName>
        <fullName evidence="5">PPC domain-containing protein</fullName>
    </recommendedName>
</protein>
<dbReference type="Pfam" id="PF03479">
    <property type="entry name" value="PCC"/>
    <property type="match status" value="1"/>
</dbReference>
<evidence type="ECO:0000313" key="7">
    <source>
        <dbReference type="Proteomes" id="UP000249390"/>
    </source>
</evidence>
<evidence type="ECO:0000256" key="3">
    <source>
        <dbReference type="ARBA" id="ARBA00023163"/>
    </source>
</evidence>
<keyword evidence="7" id="KW-1185">Reference proteome</keyword>
<accession>A0A328DN09</accession>
<feature type="compositionally biased region" description="Basic residues" evidence="4">
    <location>
        <begin position="26"/>
        <end position="35"/>
    </location>
</feature>
<sequence length="335" mass="35309">MKGEYVEERKDQFNTMFAAKLHHTQNFHHHHHHNPYHQPPPPLSHAQPIFHHPFHLTAAARECQTSDDADSRSPTAQSTATTTVKNPQPVSAGVSPATHTPSSGNDGATIEVVRRPRGRPPGSKNKPKPPVIITRDAEPTMSPYIFELPGGVDIIDSVIRFCRKRNTGVCILNGSGSVSNVTIRQPSTAAPGGTLTFHGRFEILSISATVVVGPDPTTGFPLPNNGIVNGFRISLGGPQGQVVGGAVAGPLVSAATVYLIAATFSNPSYHRLPGDELEGKEGADRQNSPEASGGVESGGGGVAAGACGISMYSFHMPPASSDVIWAPTARQPPPY</sequence>
<dbReference type="InterPro" id="IPR005175">
    <property type="entry name" value="PPC_dom"/>
</dbReference>
<feature type="region of interest" description="Disordered" evidence="4">
    <location>
        <begin position="62"/>
        <end position="134"/>
    </location>
</feature>
<comment type="caution">
    <text evidence="6">The sequence shown here is derived from an EMBL/GenBank/DDBJ whole genome shotgun (WGS) entry which is preliminary data.</text>
</comment>
<proteinExistence type="predicted"/>
<dbReference type="PANTHER" id="PTHR31100:SF69">
    <property type="entry name" value="AT-HOOK MOTIF NUCLEAR-LOCALIZED PROTEIN 17-RELATED"/>
    <property type="match status" value="1"/>
</dbReference>
<dbReference type="AlphaFoldDB" id="A0A328DN09"/>
<dbReference type="GO" id="GO:0003680">
    <property type="term" value="F:minor groove of adenine-thymine-rich DNA binding"/>
    <property type="evidence" value="ECO:0007669"/>
    <property type="project" value="InterPro"/>
</dbReference>
<organism evidence="6 7">
    <name type="scientific">Cuscuta australis</name>
    <dbReference type="NCBI Taxonomy" id="267555"/>
    <lineage>
        <taxon>Eukaryota</taxon>
        <taxon>Viridiplantae</taxon>
        <taxon>Streptophyta</taxon>
        <taxon>Embryophyta</taxon>
        <taxon>Tracheophyta</taxon>
        <taxon>Spermatophyta</taxon>
        <taxon>Magnoliopsida</taxon>
        <taxon>eudicotyledons</taxon>
        <taxon>Gunneridae</taxon>
        <taxon>Pentapetalae</taxon>
        <taxon>asterids</taxon>
        <taxon>lamiids</taxon>
        <taxon>Solanales</taxon>
        <taxon>Convolvulaceae</taxon>
        <taxon>Cuscuteae</taxon>
        <taxon>Cuscuta</taxon>
        <taxon>Cuscuta subgen. Grammica</taxon>
        <taxon>Cuscuta sect. Cleistogrammica</taxon>
    </lineage>
</organism>
<dbReference type="Gene3D" id="3.30.1330.80">
    <property type="entry name" value="Hypothetical protein, similar to alpha- acetolactate decarboxylase, domain 2"/>
    <property type="match status" value="1"/>
</dbReference>
<feature type="compositionally biased region" description="Polar residues" evidence="4">
    <location>
        <begin position="97"/>
        <end position="106"/>
    </location>
</feature>
<dbReference type="PROSITE" id="PS51742">
    <property type="entry name" value="PPC"/>
    <property type="match status" value="1"/>
</dbReference>
<evidence type="ECO:0000313" key="6">
    <source>
        <dbReference type="EMBL" id="RAL47065.1"/>
    </source>
</evidence>
<feature type="compositionally biased region" description="Basic and acidic residues" evidence="4">
    <location>
        <begin position="272"/>
        <end position="284"/>
    </location>
</feature>
<dbReference type="SUPFAM" id="SSF117856">
    <property type="entry name" value="AF0104/ALDC/Ptd012-like"/>
    <property type="match status" value="1"/>
</dbReference>
<feature type="compositionally biased region" description="Polar residues" evidence="4">
    <location>
        <begin position="72"/>
        <end position="89"/>
    </location>
</feature>
<reference evidence="6 7" key="1">
    <citation type="submission" date="2018-06" db="EMBL/GenBank/DDBJ databases">
        <title>The Genome of Cuscuta australis (Dodder) Provides Insight into the Evolution of Plant Parasitism.</title>
        <authorList>
            <person name="Liu H."/>
        </authorList>
    </citation>
    <scope>NUCLEOTIDE SEQUENCE [LARGE SCALE GENOMIC DNA]</scope>
    <source>
        <strain evidence="7">cv. Yunnan</strain>
        <tissue evidence="6">Vines</tissue>
    </source>
</reference>
<dbReference type="Proteomes" id="UP000249390">
    <property type="component" value="Unassembled WGS sequence"/>
</dbReference>
<evidence type="ECO:0000259" key="5">
    <source>
        <dbReference type="PROSITE" id="PS51742"/>
    </source>
</evidence>